<dbReference type="Gene3D" id="3.30.200.20">
    <property type="entry name" value="Phosphorylase Kinase, domain 1"/>
    <property type="match status" value="2"/>
</dbReference>
<evidence type="ECO:0000256" key="2">
    <source>
        <dbReference type="ARBA" id="ARBA00022527"/>
    </source>
</evidence>
<evidence type="ECO:0000256" key="4">
    <source>
        <dbReference type="ARBA" id="ARBA00022679"/>
    </source>
</evidence>
<evidence type="ECO:0000259" key="13">
    <source>
        <dbReference type="PROSITE" id="PS50011"/>
    </source>
</evidence>
<dbReference type="EC" id="2.7.11.1" evidence="1"/>
<reference evidence="15" key="2">
    <citation type="journal article" date="2007" name="Science">
        <title>Draft genome sequence of the sexually transmitted pathogen Trichomonas vaginalis.</title>
        <authorList>
            <person name="Carlton J.M."/>
            <person name="Hirt R.P."/>
            <person name="Silva J.C."/>
            <person name="Delcher A.L."/>
            <person name="Schatz M."/>
            <person name="Zhao Q."/>
            <person name="Wortman J.R."/>
            <person name="Bidwell S.L."/>
            <person name="Alsmark U.C.M."/>
            <person name="Besteiro S."/>
            <person name="Sicheritz-Ponten T."/>
            <person name="Noel C.J."/>
            <person name="Dacks J.B."/>
            <person name="Foster P.G."/>
            <person name="Simillion C."/>
            <person name="Van de Peer Y."/>
            <person name="Miranda-Saavedra D."/>
            <person name="Barton G.J."/>
            <person name="Westrop G.D."/>
            <person name="Mueller S."/>
            <person name="Dessi D."/>
            <person name="Fiori P.L."/>
            <person name="Ren Q."/>
            <person name="Paulsen I."/>
            <person name="Zhang H."/>
            <person name="Bastida-Corcuera F.D."/>
            <person name="Simoes-Barbosa A."/>
            <person name="Brown M.T."/>
            <person name="Hayes R.D."/>
            <person name="Mukherjee M."/>
            <person name="Okumura C.Y."/>
            <person name="Schneider R."/>
            <person name="Smith A.J."/>
            <person name="Vanacova S."/>
            <person name="Villalvazo M."/>
            <person name="Haas B.J."/>
            <person name="Pertea M."/>
            <person name="Feldblyum T.V."/>
            <person name="Utterback T.R."/>
            <person name="Shu C.L."/>
            <person name="Osoegawa K."/>
            <person name="de Jong P.J."/>
            <person name="Hrdy I."/>
            <person name="Horvathova L."/>
            <person name="Zubacova Z."/>
            <person name="Dolezal P."/>
            <person name="Malik S.B."/>
            <person name="Logsdon J.M. Jr."/>
            <person name="Henze K."/>
            <person name="Gupta A."/>
            <person name="Wang C.C."/>
            <person name="Dunne R.L."/>
            <person name="Upcroft J.A."/>
            <person name="Upcroft P."/>
            <person name="White O."/>
            <person name="Salzberg S.L."/>
            <person name="Tang P."/>
            <person name="Chiu C.-H."/>
            <person name="Lee Y.-S."/>
            <person name="Embley T.M."/>
            <person name="Coombs G.H."/>
            <person name="Mottram J.C."/>
            <person name="Tachezy J."/>
            <person name="Fraser-Liggett C.M."/>
            <person name="Johnson P.J."/>
        </authorList>
    </citation>
    <scope>NUCLEOTIDE SEQUENCE [LARGE SCALE GENOMIC DNA]</scope>
    <source>
        <strain evidence="15">G3</strain>
    </source>
</reference>
<dbReference type="InterPro" id="IPR008271">
    <property type="entry name" value="Ser/Thr_kinase_AS"/>
</dbReference>
<dbReference type="PANTHER" id="PTHR24356">
    <property type="entry name" value="SERINE/THREONINE-PROTEIN KINASE"/>
    <property type="match status" value="1"/>
</dbReference>
<evidence type="ECO:0000313" key="15">
    <source>
        <dbReference type="EMBL" id="EAY06741.1"/>
    </source>
</evidence>
<organism evidence="15 16">
    <name type="scientific">Trichomonas vaginalis (strain ATCC PRA-98 / G3)</name>
    <dbReference type="NCBI Taxonomy" id="412133"/>
    <lineage>
        <taxon>Eukaryota</taxon>
        <taxon>Metamonada</taxon>
        <taxon>Parabasalia</taxon>
        <taxon>Trichomonadida</taxon>
        <taxon>Trichomonadidae</taxon>
        <taxon>Trichomonas</taxon>
    </lineage>
</organism>
<dbReference type="OrthoDB" id="3638488at2759"/>
<dbReference type="InterPro" id="IPR017441">
    <property type="entry name" value="Protein_kinase_ATP_BS"/>
</dbReference>
<dbReference type="Gene3D" id="1.10.510.10">
    <property type="entry name" value="Transferase(Phosphotransferase) domain 1"/>
    <property type="match status" value="2"/>
</dbReference>
<dbReference type="PROSITE" id="PS00107">
    <property type="entry name" value="PROTEIN_KINASE_ATP"/>
    <property type="match status" value="1"/>
</dbReference>
<dbReference type="VEuPathDB" id="TrichDB:TVAGG3_0865160"/>
<dbReference type="SMR" id="A2EKU4"/>
<evidence type="ECO:0000259" key="14">
    <source>
        <dbReference type="PROSITE" id="PS51285"/>
    </source>
</evidence>
<evidence type="ECO:0000256" key="1">
    <source>
        <dbReference type="ARBA" id="ARBA00012513"/>
    </source>
</evidence>
<evidence type="ECO:0000256" key="5">
    <source>
        <dbReference type="ARBA" id="ARBA00022741"/>
    </source>
</evidence>
<keyword evidence="3" id="KW-0597">Phosphoprotein</keyword>
<evidence type="ECO:0000256" key="7">
    <source>
        <dbReference type="ARBA" id="ARBA00022840"/>
    </source>
</evidence>
<name>A2EKU4_TRIV3</name>
<keyword evidence="16" id="KW-1185">Reference proteome</keyword>
<evidence type="ECO:0000256" key="12">
    <source>
        <dbReference type="SAM" id="MobiDB-lite"/>
    </source>
</evidence>
<dbReference type="Pfam" id="PF00069">
    <property type="entry name" value="Pkinase"/>
    <property type="match status" value="1"/>
</dbReference>
<dbReference type="SUPFAM" id="SSF56112">
    <property type="entry name" value="Protein kinase-like (PK-like)"/>
    <property type="match status" value="1"/>
</dbReference>
<dbReference type="InParanoid" id="A2EKU4"/>
<feature type="binding site" evidence="10">
    <location>
        <position position="134"/>
    </location>
    <ligand>
        <name>ATP</name>
        <dbReference type="ChEBI" id="CHEBI:30616"/>
    </ligand>
</feature>
<dbReference type="STRING" id="5722.A2EKU4"/>
<keyword evidence="6 15" id="KW-0418">Kinase</keyword>
<evidence type="ECO:0000313" key="16">
    <source>
        <dbReference type="Proteomes" id="UP000001542"/>
    </source>
</evidence>
<dbReference type="OMA" id="REKMQNW"/>
<protein>
    <recommendedName>
        <fullName evidence="1">non-specific serine/threonine protein kinase</fullName>
        <ecNumber evidence="1">2.7.11.1</ecNumber>
    </recommendedName>
</protein>
<dbReference type="VEuPathDB" id="TrichDB:TVAG_310280"/>
<keyword evidence="7 10" id="KW-0067">ATP-binding</keyword>
<dbReference type="PROSITE" id="PS50011">
    <property type="entry name" value="PROTEIN_KINASE_DOM"/>
    <property type="match status" value="1"/>
</dbReference>
<comment type="catalytic activity">
    <reaction evidence="8">
        <text>L-threonyl-[protein] + ATP = O-phospho-L-threonyl-[protein] + ADP + H(+)</text>
        <dbReference type="Rhea" id="RHEA:46608"/>
        <dbReference type="Rhea" id="RHEA-COMP:11060"/>
        <dbReference type="Rhea" id="RHEA-COMP:11605"/>
        <dbReference type="ChEBI" id="CHEBI:15378"/>
        <dbReference type="ChEBI" id="CHEBI:30013"/>
        <dbReference type="ChEBI" id="CHEBI:30616"/>
        <dbReference type="ChEBI" id="CHEBI:61977"/>
        <dbReference type="ChEBI" id="CHEBI:456216"/>
        <dbReference type="EC" id="2.7.11.1"/>
    </reaction>
</comment>
<dbReference type="InterPro" id="IPR000961">
    <property type="entry name" value="AGC-kinase_C"/>
</dbReference>
<accession>A2EKU4</accession>
<dbReference type="CDD" id="cd21742">
    <property type="entry name" value="MobB_NDR_LATS-like"/>
    <property type="match status" value="1"/>
</dbReference>
<dbReference type="PROSITE" id="PS51285">
    <property type="entry name" value="AGC_KINASE_CTER"/>
    <property type="match status" value="1"/>
</dbReference>
<evidence type="ECO:0000256" key="9">
    <source>
        <dbReference type="ARBA" id="ARBA00048679"/>
    </source>
</evidence>
<evidence type="ECO:0000256" key="10">
    <source>
        <dbReference type="PROSITE-ProRule" id="PRU10141"/>
    </source>
</evidence>
<dbReference type="FunFam" id="1.10.510.10:FF:000024">
    <property type="entry name" value="Probable serine/threonine-protein kinase cot-1"/>
    <property type="match status" value="1"/>
</dbReference>
<dbReference type="eggNOG" id="KOG0605">
    <property type="taxonomic scope" value="Eukaryota"/>
</dbReference>
<dbReference type="GO" id="GO:0004674">
    <property type="term" value="F:protein serine/threonine kinase activity"/>
    <property type="evidence" value="ECO:0000318"/>
    <property type="project" value="GO_Central"/>
</dbReference>
<dbReference type="Proteomes" id="UP000001542">
    <property type="component" value="Unassembled WGS sequence"/>
</dbReference>
<gene>
    <name evidence="15" type="ORF">TVAG_310280</name>
</gene>
<dbReference type="PANTHER" id="PTHR24356:SF418">
    <property type="entry name" value="SERINE_THREONINE-PROTEIN KINASE WARTS"/>
    <property type="match status" value="1"/>
</dbReference>
<dbReference type="RefSeq" id="XP_001318964.1">
    <property type="nucleotide sequence ID" value="XM_001318929.1"/>
</dbReference>
<sequence>MTMVRRPGRNTMPTPIPKVETNPPSRETVLKSEAAKRYLEEHFMKMTQQREMREERMQSLVESLEQTELTQEEKDQIIQEFTREESDYTRFQRSKIRPENYNFITLIGRGGFADVWLVTDKKTEQPYAMKIIRKSDVIVSDQITATRNERDILAIAHNPWIVQLQCSFQDDEHLYLILEFVQGGDLMNALIKVGTFVPKVARFFTAEIVLAVNSVHKLGFIHSDLKPDNILIASTGHIKLTDFGIASAYGKSDADYDELLRETQDLMLDNDNPIVPSQTQRHHHRNSIIGTVDYIAPEVLRGDPPNVKNDWWSLGVILYEMLYGFTPFSSDSKNETVFRIINWKKSLRIPASKPVPVSALDLLRHLLCDIENRYGYEEIIHHAFFNGFDFENILQNKTPVKPICSDPLDTAHFDHFDVTKLDLRANGLLTKLANYAFLGFTYKPKPQSATLAKLGFSFE</sequence>
<dbReference type="InterPro" id="IPR050236">
    <property type="entry name" value="Ser_Thr_kinase_AGC"/>
</dbReference>
<comment type="catalytic activity">
    <reaction evidence="9">
        <text>L-seryl-[protein] + ATP = O-phospho-L-seryl-[protein] + ADP + H(+)</text>
        <dbReference type="Rhea" id="RHEA:17989"/>
        <dbReference type="Rhea" id="RHEA-COMP:9863"/>
        <dbReference type="Rhea" id="RHEA-COMP:11604"/>
        <dbReference type="ChEBI" id="CHEBI:15378"/>
        <dbReference type="ChEBI" id="CHEBI:29999"/>
        <dbReference type="ChEBI" id="CHEBI:30616"/>
        <dbReference type="ChEBI" id="CHEBI:83421"/>
        <dbReference type="ChEBI" id="CHEBI:456216"/>
        <dbReference type="EC" id="2.7.11.1"/>
    </reaction>
</comment>
<dbReference type="GO" id="GO:0035556">
    <property type="term" value="P:intracellular signal transduction"/>
    <property type="evidence" value="ECO:0000318"/>
    <property type="project" value="GO_Central"/>
</dbReference>
<feature type="region of interest" description="Disordered" evidence="12">
    <location>
        <begin position="1"/>
        <end position="26"/>
    </location>
</feature>
<dbReference type="InterPro" id="IPR059233">
    <property type="entry name" value="MobB_NdrA/B/Cbk1"/>
</dbReference>
<keyword evidence="2 11" id="KW-0723">Serine/threonine-protein kinase</keyword>
<dbReference type="InterPro" id="IPR011009">
    <property type="entry name" value="Kinase-like_dom_sf"/>
</dbReference>
<evidence type="ECO:0000256" key="8">
    <source>
        <dbReference type="ARBA" id="ARBA00047899"/>
    </source>
</evidence>
<evidence type="ECO:0000256" key="3">
    <source>
        <dbReference type="ARBA" id="ARBA00022553"/>
    </source>
</evidence>
<dbReference type="GO" id="GO:0005524">
    <property type="term" value="F:ATP binding"/>
    <property type="evidence" value="ECO:0007669"/>
    <property type="project" value="UniProtKB-UniRule"/>
</dbReference>
<feature type="domain" description="Protein kinase" evidence="13">
    <location>
        <begin position="101"/>
        <end position="385"/>
    </location>
</feature>
<dbReference type="SMART" id="SM00220">
    <property type="entry name" value="S_TKc"/>
    <property type="match status" value="1"/>
</dbReference>
<reference evidence="15" key="1">
    <citation type="submission" date="2006-10" db="EMBL/GenBank/DDBJ databases">
        <authorList>
            <person name="Amadeo P."/>
            <person name="Zhao Q."/>
            <person name="Wortman J."/>
            <person name="Fraser-Liggett C."/>
            <person name="Carlton J."/>
        </authorList>
    </citation>
    <scope>NUCLEOTIDE SEQUENCE</scope>
    <source>
        <strain evidence="15">G3</strain>
    </source>
</reference>
<feature type="domain" description="AGC-kinase C-terminal" evidence="14">
    <location>
        <begin position="386"/>
        <end position="452"/>
    </location>
</feature>
<dbReference type="KEGG" id="tva:4764622"/>
<dbReference type="CDD" id="cd05573">
    <property type="entry name" value="STKc_ROCK_NDR_like"/>
    <property type="match status" value="1"/>
</dbReference>
<dbReference type="InterPro" id="IPR000719">
    <property type="entry name" value="Prot_kinase_dom"/>
</dbReference>
<dbReference type="PROSITE" id="PS00108">
    <property type="entry name" value="PROTEIN_KINASE_ST"/>
    <property type="match status" value="1"/>
</dbReference>
<evidence type="ECO:0000256" key="6">
    <source>
        <dbReference type="ARBA" id="ARBA00022777"/>
    </source>
</evidence>
<proteinExistence type="inferred from homology"/>
<dbReference type="EMBL" id="DS113416">
    <property type="protein sequence ID" value="EAY06741.1"/>
    <property type="molecule type" value="Genomic_DNA"/>
</dbReference>
<comment type="similarity">
    <text evidence="11">Belongs to the protein kinase superfamily.</text>
</comment>
<dbReference type="AlphaFoldDB" id="A2EKU4"/>
<dbReference type="GO" id="GO:0007010">
    <property type="term" value="P:cytoskeleton organization"/>
    <property type="evidence" value="ECO:0007669"/>
    <property type="project" value="UniProtKB-ARBA"/>
</dbReference>
<keyword evidence="4" id="KW-0808">Transferase</keyword>
<keyword evidence="5 10" id="KW-0547">Nucleotide-binding</keyword>
<evidence type="ECO:0000256" key="11">
    <source>
        <dbReference type="RuleBase" id="RU000304"/>
    </source>
</evidence>